<dbReference type="CDD" id="cd13578">
    <property type="entry name" value="PBP2_Bug27"/>
    <property type="match status" value="1"/>
</dbReference>
<reference evidence="3" key="1">
    <citation type="journal article" date="2021" name="Syst. Appl. Microbiol.">
        <title>Roseomonas hellenica sp. nov., isolated from roots of wild-growing Alkanna tinctoria.</title>
        <authorList>
            <person name="Rat A."/>
            <person name="Naranjo H.D."/>
            <person name="Lebbe L."/>
            <person name="Cnockaert M."/>
            <person name="Krigas N."/>
            <person name="Grigoriadou K."/>
            <person name="Maloupa E."/>
            <person name="Willems A."/>
        </authorList>
    </citation>
    <scope>NUCLEOTIDE SEQUENCE [LARGE SCALE GENOMIC DNA]</scope>
    <source>
        <strain evidence="3">LMG 31159</strain>
    </source>
</reference>
<evidence type="ECO:0000256" key="1">
    <source>
        <dbReference type="ARBA" id="ARBA00006987"/>
    </source>
</evidence>
<comment type="similarity">
    <text evidence="1">Belongs to the UPF0065 (bug) family.</text>
</comment>
<keyword evidence="3" id="KW-1185">Reference proteome</keyword>
<dbReference type="PIRSF" id="PIRSF017082">
    <property type="entry name" value="YflP"/>
    <property type="match status" value="1"/>
</dbReference>
<gene>
    <name evidence="2" type="ORF">GXW78_20380</name>
</gene>
<dbReference type="Gene3D" id="3.40.190.10">
    <property type="entry name" value="Periplasmic binding protein-like II"/>
    <property type="match status" value="1"/>
</dbReference>
<comment type="caution">
    <text evidence="2">The sequence shown here is derived from an EMBL/GenBank/DDBJ whole genome shotgun (WGS) entry which is preliminary data.</text>
</comment>
<organism evidence="2 3">
    <name type="scientific">Neoroseomonas terrae</name>
    <dbReference type="NCBI Taxonomy" id="424799"/>
    <lineage>
        <taxon>Bacteria</taxon>
        <taxon>Pseudomonadati</taxon>
        <taxon>Pseudomonadota</taxon>
        <taxon>Alphaproteobacteria</taxon>
        <taxon>Acetobacterales</taxon>
        <taxon>Acetobacteraceae</taxon>
        <taxon>Neoroseomonas</taxon>
    </lineage>
</organism>
<evidence type="ECO:0000313" key="2">
    <source>
        <dbReference type="EMBL" id="MBR0652032.1"/>
    </source>
</evidence>
<dbReference type="SUPFAM" id="SSF53850">
    <property type="entry name" value="Periplasmic binding protein-like II"/>
    <property type="match status" value="1"/>
</dbReference>
<proteinExistence type="inferred from homology"/>
<dbReference type="EMBL" id="JAAEDI010000023">
    <property type="protein sequence ID" value="MBR0652032.1"/>
    <property type="molecule type" value="Genomic_DNA"/>
</dbReference>
<dbReference type="InterPro" id="IPR005064">
    <property type="entry name" value="BUG"/>
</dbReference>
<dbReference type="PANTHER" id="PTHR42928">
    <property type="entry name" value="TRICARBOXYLATE-BINDING PROTEIN"/>
    <property type="match status" value="1"/>
</dbReference>
<dbReference type="PANTHER" id="PTHR42928:SF5">
    <property type="entry name" value="BLR1237 PROTEIN"/>
    <property type="match status" value="1"/>
</dbReference>
<dbReference type="Gene3D" id="3.40.190.150">
    <property type="entry name" value="Bordetella uptake gene, domain 1"/>
    <property type="match status" value="1"/>
</dbReference>
<dbReference type="RefSeq" id="WP_211870749.1">
    <property type="nucleotide sequence ID" value="NZ_JAAEDI010000023.1"/>
</dbReference>
<name>A0ABS5EN46_9PROT</name>
<protein>
    <submittedName>
        <fullName evidence="2">Tripartite tricarboxylate transporter substrate binding protein</fullName>
    </submittedName>
</protein>
<evidence type="ECO:0000313" key="3">
    <source>
        <dbReference type="Proteomes" id="UP000698752"/>
    </source>
</evidence>
<dbReference type="Pfam" id="PF03401">
    <property type="entry name" value="TctC"/>
    <property type="match status" value="1"/>
</dbReference>
<dbReference type="InterPro" id="IPR042100">
    <property type="entry name" value="Bug_dom1"/>
</dbReference>
<accession>A0ABS5EN46</accession>
<dbReference type="Proteomes" id="UP000698752">
    <property type="component" value="Unassembled WGS sequence"/>
</dbReference>
<sequence>MQPVLGRRVAMGMALSPIIGWSAGPARADTYPNRPVRFLVPYGPGGYGDTVSRLVGRKLAEYLRQPFTVENRPGAGAIIGTEAAAKADPDGYTILQVSTTHTINPSLVRTLPFNFQRDFAPVALLATSPFMLVVPADLPVRSVADLIALARQRPGGLNYASTGHGSSHHLTAELFCAQAGVTMEHVPYRGTAPAIADMLAGRVQVLFTSTIVALPPVREGRLRALGVTSRNRIAAAPDVPSIAEAGLPEYEASSWIGVVVPTRTAPEIVERLNAAIIRANREPDVMALLAQEGADAPPLSPVQFGDLIRAETEKWATLIRERGITAE</sequence>